<comment type="caution">
    <text evidence="2">The sequence shown here is derived from an EMBL/GenBank/DDBJ whole genome shotgun (WGS) entry which is preliminary data.</text>
</comment>
<organism evidence="2 3">
    <name type="scientific">Luedemannella flava</name>
    <dbReference type="NCBI Taxonomy" id="349316"/>
    <lineage>
        <taxon>Bacteria</taxon>
        <taxon>Bacillati</taxon>
        <taxon>Actinomycetota</taxon>
        <taxon>Actinomycetes</taxon>
        <taxon>Micromonosporales</taxon>
        <taxon>Micromonosporaceae</taxon>
        <taxon>Luedemannella</taxon>
    </lineage>
</organism>
<proteinExistence type="predicted"/>
<keyword evidence="3" id="KW-1185">Reference proteome</keyword>
<protein>
    <submittedName>
        <fullName evidence="2">Uncharacterized protein</fullName>
    </submittedName>
</protein>
<evidence type="ECO:0000313" key="2">
    <source>
        <dbReference type="EMBL" id="GAA1833510.1"/>
    </source>
</evidence>
<sequence length="495" mass="53083">MTTLTSLARAIAAERGTAQRITTVRHVHIHERPLVLVPLTLAGEANAPLAAMVGTARDDARLLVVAQPRNRDQRFGFAADLAEIVLDYVALFTTQVELVATNRGRESRARYADGPQLIVPNPAGAAFVRMFGRSTRFRKTDGQWAVPMTVPVLGRWLTHFAERYDHPGSAALVALTSALTAHWATGQSALEDANLAALMGWLDPPAGMTGAEAGEAAEDPLAFPPAGPVTDPTFDNEVLAPLIDAYTDNPGEPALARLVAAVRGQIEPTWDLVWRGVELLRALPPGERVAVRWGADRDAYSSMVLGLADGRPPQPKRDGAVAAAGRLNRMERDQATYDVQRAFDDPLVLAEYRLSGEAFAGVVTAAQPDRVDTSGRRRVLRPHVTVLTQDPVRFTPGMELTSPARPSQKATVVSVHAGAADKAEVVLELAGGMGSSLQAPPGSVPEVGERVCYTAFGDAYQQTPDFPAREDTPWTHGGPPRDYVPTDGDAAEDWS</sequence>
<evidence type="ECO:0000313" key="3">
    <source>
        <dbReference type="Proteomes" id="UP001500218"/>
    </source>
</evidence>
<dbReference type="Proteomes" id="UP001500218">
    <property type="component" value="Unassembled WGS sequence"/>
</dbReference>
<reference evidence="3" key="1">
    <citation type="journal article" date="2019" name="Int. J. Syst. Evol. Microbiol.">
        <title>The Global Catalogue of Microorganisms (GCM) 10K type strain sequencing project: providing services to taxonomists for standard genome sequencing and annotation.</title>
        <authorList>
            <consortium name="The Broad Institute Genomics Platform"/>
            <consortium name="The Broad Institute Genome Sequencing Center for Infectious Disease"/>
            <person name="Wu L."/>
            <person name="Ma J."/>
        </authorList>
    </citation>
    <scope>NUCLEOTIDE SEQUENCE [LARGE SCALE GENOMIC DNA]</scope>
    <source>
        <strain evidence="3">JCM 13250</strain>
    </source>
</reference>
<dbReference type="EMBL" id="BAAALT010000279">
    <property type="protein sequence ID" value="GAA1833510.1"/>
    <property type="molecule type" value="Genomic_DNA"/>
</dbReference>
<name>A0ABP4YWZ5_9ACTN</name>
<dbReference type="RefSeq" id="WP_344139626.1">
    <property type="nucleotide sequence ID" value="NZ_BAAALT010000279.1"/>
</dbReference>
<feature type="region of interest" description="Disordered" evidence="1">
    <location>
        <begin position="461"/>
        <end position="495"/>
    </location>
</feature>
<gene>
    <name evidence="2" type="ORF">GCM10009682_59820</name>
</gene>
<accession>A0ABP4YWZ5</accession>
<evidence type="ECO:0000256" key="1">
    <source>
        <dbReference type="SAM" id="MobiDB-lite"/>
    </source>
</evidence>